<dbReference type="PANTHER" id="PTHR42815">
    <property type="entry name" value="FAD-BINDING, PUTATIVE (AFU_ORTHOLOGUE AFUA_6G07600)-RELATED"/>
    <property type="match status" value="1"/>
</dbReference>
<dbReference type="InterPro" id="IPR012349">
    <property type="entry name" value="Split_barrel_FMN-bd"/>
</dbReference>
<accession>A0A418WW97</accession>
<proteinExistence type="predicted"/>
<dbReference type="Gene3D" id="2.30.110.10">
    <property type="entry name" value="Electron Transport, Fmn-binding Protein, Chain A"/>
    <property type="match status" value="1"/>
</dbReference>
<evidence type="ECO:0000313" key="3">
    <source>
        <dbReference type="Proteomes" id="UP000285190"/>
    </source>
</evidence>
<comment type="caution">
    <text evidence="2">The sequence shown here is derived from an EMBL/GenBank/DDBJ whole genome shotgun (WGS) entry which is preliminary data.</text>
</comment>
<sequence>MEERPFFHEGMREFQDMFDGRRVAEAIETHRKHYAFWDDEIDIIETAPFFFIASTYGEYVDCNIKSGDPGFIRVTGPGTLEYPEYDGNSMFRTLGNIARNPNVGLLFVKFDGKSRRIRVNGKASVILDPAVVGKYVGAKAVVRIECEIYPNCPRYLPNLADSLPSPHVPREGQGTPPPPEWKHRDYIRDVLPADDPHIPVVKHPFKPE</sequence>
<name>A0A418WW97_9BURK</name>
<evidence type="ECO:0000256" key="1">
    <source>
        <dbReference type="SAM" id="MobiDB-lite"/>
    </source>
</evidence>
<dbReference type="EMBL" id="QYUN01000003">
    <property type="protein sequence ID" value="RJF96801.1"/>
    <property type="molecule type" value="Genomic_DNA"/>
</dbReference>
<evidence type="ECO:0000313" key="2">
    <source>
        <dbReference type="EMBL" id="RJF96801.1"/>
    </source>
</evidence>
<dbReference type="PANTHER" id="PTHR42815:SF2">
    <property type="entry name" value="FAD-BINDING, PUTATIVE (AFU_ORTHOLOGUE AFUA_6G07600)-RELATED"/>
    <property type="match status" value="1"/>
</dbReference>
<keyword evidence="3" id="KW-1185">Reference proteome</keyword>
<dbReference type="OrthoDB" id="9796486at2"/>
<dbReference type="Proteomes" id="UP000285190">
    <property type="component" value="Unassembled WGS sequence"/>
</dbReference>
<gene>
    <name evidence="2" type="ORF">D3870_20670</name>
</gene>
<protein>
    <submittedName>
        <fullName evidence="2">Pyridoxamine 5'-phosphate oxidase family protein</fullName>
    </submittedName>
</protein>
<dbReference type="AlphaFoldDB" id="A0A418WW97"/>
<dbReference type="SUPFAM" id="SSF50475">
    <property type="entry name" value="FMN-binding split barrel"/>
    <property type="match status" value="1"/>
</dbReference>
<feature type="region of interest" description="Disordered" evidence="1">
    <location>
        <begin position="163"/>
        <end position="183"/>
    </location>
</feature>
<dbReference type="RefSeq" id="WP_119742938.1">
    <property type="nucleotide sequence ID" value="NZ_QYUN01000003.1"/>
</dbReference>
<reference evidence="2 3" key="1">
    <citation type="submission" date="2018-09" db="EMBL/GenBank/DDBJ databases">
        <authorList>
            <person name="Zhu H."/>
        </authorList>
    </citation>
    <scope>NUCLEOTIDE SEQUENCE [LARGE SCALE GENOMIC DNA]</scope>
    <source>
        <strain evidence="2 3">K2R10-39</strain>
    </source>
</reference>
<organism evidence="2 3">
    <name type="scientific">Noviherbaspirillum cavernae</name>
    <dbReference type="NCBI Taxonomy" id="2320862"/>
    <lineage>
        <taxon>Bacteria</taxon>
        <taxon>Pseudomonadati</taxon>
        <taxon>Pseudomonadota</taxon>
        <taxon>Betaproteobacteria</taxon>
        <taxon>Burkholderiales</taxon>
        <taxon>Oxalobacteraceae</taxon>
        <taxon>Noviherbaspirillum</taxon>
    </lineage>
</organism>